<reference evidence="1 2" key="1">
    <citation type="submission" date="2020-02" db="EMBL/GenBank/DDBJ databases">
        <title>Esox lucius (northern pike) genome, fEsoLuc1, primary haplotype.</title>
        <authorList>
            <person name="Myers G."/>
            <person name="Karagic N."/>
            <person name="Meyer A."/>
            <person name="Pippel M."/>
            <person name="Reichard M."/>
            <person name="Winkler S."/>
            <person name="Tracey A."/>
            <person name="Sims Y."/>
            <person name="Howe K."/>
            <person name="Rhie A."/>
            <person name="Formenti G."/>
            <person name="Durbin R."/>
            <person name="Fedrigo O."/>
            <person name="Jarvis E.D."/>
        </authorList>
    </citation>
    <scope>NUCLEOTIDE SEQUENCE [LARGE SCALE GENOMIC DNA]</scope>
</reference>
<dbReference type="AlphaFoldDB" id="A0AAY5L925"/>
<evidence type="ECO:0008006" key="3">
    <source>
        <dbReference type="Google" id="ProtNLM"/>
    </source>
</evidence>
<name>A0AAY5L925_ESOLU</name>
<sequence>MLVKVQYQGVKKFVKYLSDSTFQDFLNEVKGKFGLARTAALQVFDDTDTNVEEDIFHELIEGSPHLCLTVRCPEENISAGLSEEPESAVENQTAMVSNSFNIDAEKAKRTVQDALEKKSGGEEVLEEYQTTKTLKHSTRRQLVNIVVSHMTEIHG</sequence>
<dbReference type="GeneTree" id="ENSGT01120000277151"/>
<organism evidence="1 2">
    <name type="scientific">Esox lucius</name>
    <name type="common">Northern pike</name>
    <dbReference type="NCBI Taxonomy" id="8010"/>
    <lineage>
        <taxon>Eukaryota</taxon>
        <taxon>Metazoa</taxon>
        <taxon>Chordata</taxon>
        <taxon>Craniata</taxon>
        <taxon>Vertebrata</taxon>
        <taxon>Euteleostomi</taxon>
        <taxon>Actinopterygii</taxon>
        <taxon>Neopterygii</taxon>
        <taxon>Teleostei</taxon>
        <taxon>Protacanthopterygii</taxon>
        <taxon>Esociformes</taxon>
        <taxon>Esocidae</taxon>
        <taxon>Esox</taxon>
    </lineage>
</organism>
<reference evidence="1" key="2">
    <citation type="submission" date="2025-08" db="UniProtKB">
        <authorList>
            <consortium name="Ensembl"/>
        </authorList>
    </citation>
    <scope>IDENTIFICATION</scope>
</reference>
<keyword evidence="2" id="KW-1185">Reference proteome</keyword>
<protein>
    <recommendedName>
        <fullName evidence="3">PB1 domain-containing protein</fullName>
    </recommendedName>
</protein>
<reference evidence="1" key="3">
    <citation type="submission" date="2025-09" db="UniProtKB">
        <authorList>
            <consortium name="Ensembl"/>
        </authorList>
    </citation>
    <scope>IDENTIFICATION</scope>
</reference>
<accession>A0AAY5L925</accession>
<dbReference type="Ensembl" id="ENSELUT00000102567.1">
    <property type="protein sequence ID" value="ENSELUP00000097783.1"/>
    <property type="gene ID" value="ENSELUG00000039957.1"/>
</dbReference>
<proteinExistence type="predicted"/>
<evidence type="ECO:0000313" key="2">
    <source>
        <dbReference type="Proteomes" id="UP000265140"/>
    </source>
</evidence>
<evidence type="ECO:0000313" key="1">
    <source>
        <dbReference type="Ensembl" id="ENSELUP00000097783.1"/>
    </source>
</evidence>
<dbReference type="Proteomes" id="UP000265140">
    <property type="component" value="Chromosome 8"/>
</dbReference>